<evidence type="ECO:0000313" key="12">
    <source>
        <dbReference type="EMBL" id="JAT97214.1"/>
    </source>
</evidence>
<feature type="zinc finger region" description="C3H1-type" evidence="9">
    <location>
        <begin position="569"/>
        <end position="594"/>
    </location>
</feature>
<feature type="domain" description="C3H1-type" evidence="11">
    <location>
        <begin position="569"/>
        <end position="594"/>
    </location>
</feature>
<dbReference type="GO" id="GO:0005634">
    <property type="term" value="C:nucleus"/>
    <property type="evidence" value="ECO:0007669"/>
    <property type="project" value="UniProtKB-SubCell"/>
</dbReference>
<dbReference type="GO" id="GO:0008143">
    <property type="term" value="F:poly(A) binding"/>
    <property type="evidence" value="ECO:0007669"/>
    <property type="project" value="InterPro"/>
</dbReference>
<evidence type="ECO:0000256" key="7">
    <source>
        <dbReference type="ARBA" id="ARBA00022833"/>
    </source>
</evidence>
<proteinExistence type="evidence at transcript level"/>
<dbReference type="InterPro" id="IPR000571">
    <property type="entry name" value="Znf_CCCH"/>
</dbReference>
<evidence type="ECO:0000256" key="10">
    <source>
        <dbReference type="SAM" id="MobiDB-lite"/>
    </source>
</evidence>
<keyword evidence="5" id="KW-0677">Repeat</keyword>
<name>A0A1E1XD93_9ACAR</name>
<evidence type="ECO:0000256" key="8">
    <source>
        <dbReference type="ARBA" id="ARBA00023242"/>
    </source>
</evidence>
<dbReference type="AlphaFoldDB" id="A0A1E1XD93"/>
<protein>
    <recommendedName>
        <fullName evidence="3">Zinc finger CCCH domain-containing protein 14</fullName>
    </recommendedName>
</protein>
<dbReference type="InterPro" id="IPR040366">
    <property type="entry name" value="Nab2/ZC3H14"/>
</dbReference>
<feature type="region of interest" description="Disordered" evidence="10">
    <location>
        <begin position="80"/>
        <end position="100"/>
    </location>
</feature>
<dbReference type="GO" id="GO:0008270">
    <property type="term" value="F:zinc ion binding"/>
    <property type="evidence" value="ECO:0007669"/>
    <property type="project" value="UniProtKB-KW"/>
</dbReference>
<keyword evidence="6 9" id="KW-0863">Zinc-finger</keyword>
<evidence type="ECO:0000259" key="11">
    <source>
        <dbReference type="PROSITE" id="PS50103"/>
    </source>
</evidence>
<reference evidence="12" key="1">
    <citation type="journal article" date="2017" name="Front. Cell. Infect. Microbiol.">
        <title>The Distinct Transcriptional Response of the Midgut of Amblyomma sculptum and Amblyomma aureolatum Ticks to Rickettsia rickettsii Correlates to Their Differences in Susceptibility to Infection.</title>
        <authorList>
            <person name="Martins L.A."/>
            <person name="Galletti M.F.B.M."/>
            <person name="Ribeiro J.M."/>
            <person name="Fujita A."/>
            <person name="Costa F.B."/>
            <person name="Labruna M.B."/>
            <person name="Daffre S."/>
            <person name="Fogaca A.C."/>
        </authorList>
    </citation>
    <scope>NUCLEOTIDE SEQUENCE</scope>
</reference>
<dbReference type="PANTHER" id="PTHR14738:SF29">
    <property type="entry name" value="ZINC FINGER CCCH DOMAIN-CONTAINING PROTEIN 14"/>
    <property type="match status" value="1"/>
</dbReference>
<feature type="region of interest" description="Disordered" evidence="10">
    <location>
        <begin position="515"/>
        <end position="539"/>
    </location>
</feature>
<evidence type="ECO:0000256" key="3">
    <source>
        <dbReference type="ARBA" id="ARBA00015071"/>
    </source>
</evidence>
<dbReference type="Gene3D" id="1.10.340.40">
    <property type="entry name" value="Nuclear abundant poly(A) RNA-bind protein 2, N-terminal domain"/>
    <property type="match status" value="1"/>
</dbReference>
<dbReference type="GO" id="GO:0043488">
    <property type="term" value="P:regulation of mRNA stability"/>
    <property type="evidence" value="ECO:0007669"/>
    <property type="project" value="InterPro"/>
</dbReference>
<dbReference type="PROSITE" id="PS50103">
    <property type="entry name" value="ZF_C3H1"/>
    <property type="match status" value="1"/>
</dbReference>
<feature type="region of interest" description="Disordered" evidence="10">
    <location>
        <begin position="234"/>
        <end position="253"/>
    </location>
</feature>
<dbReference type="GO" id="GO:0005737">
    <property type="term" value="C:cytoplasm"/>
    <property type="evidence" value="ECO:0007669"/>
    <property type="project" value="TreeGrafter"/>
</dbReference>
<sequence length="713" mass="77613">MDGNEVTQKIRAAIKTKLVELGAYVDDELPDYIMVMIANKKTKEQMTQDLSLFLGDSTVNFTTWLQGVLDHLQAIAAEAKQRSKEQQQQQHAPLLPGEPVRPILPPHLEMAKQQQEAAAVLVAPPPPAVVAMAPPYREEQEDPPLPEYSDEVLALKADPEPDDDLADDLRAMVEQAPPTRHMAVTGSSSSVSLVRPIPRVIAPERARTSPPRERPAKKSVVAVAAAVVRRKPQFLSEAEDDDEEYDPSNPSVGSIASVVKVSERRSSVPESMQANKLLLLKAMKAAHQSVSSNTSRRHPSARVEPYQPTPIRELGSKRRRPVSSRLGSSARPEDIDEEDPAPPAKRPGGVSIKDRLGRRRAAAAAEEPLPSTDMERGPARASRIVGAIVPEVRADGARASRENVAATVEIVTDGDGHSMEPEEDSDLLELEVAREEVHSVVRDATPTSTPKRQSGPDDLAGIANRIGASGDAASVTASPQQWPRFVVTLDGVDPASFQGGGRREVLAAADLDELPEEEDGEEQQQLAQQRPSVKSRLRMPPPQVADAELMEGVVEEEEAMAVDDGAAAPRLLEKCRYWPACKNGDRCPFHHPSVPCKAFPNCKFRDKCLFIHPNCKYDAFCKRKDCVFTHASRRNFACPPPVASSPSVQQCKFFPHCTNVKCPFFHPKPCRFGVACQSSSCLYTHPEGGGVPPPSKLKWISATASSKAGETVA</sequence>
<comment type="similarity">
    <text evidence="2">Belongs to the ZC3H14 family.</text>
</comment>
<accession>A0A1E1XD93</accession>
<feature type="region of interest" description="Disordered" evidence="10">
    <location>
        <begin position="288"/>
        <end position="379"/>
    </location>
</feature>
<keyword evidence="8" id="KW-0539">Nucleus</keyword>
<dbReference type="EMBL" id="GFAC01001974">
    <property type="protein sequence ID" value="JAT97214.1"/>
    <property type="molecule type" value="mRNA"/>
</dbReference>
<evidence type="ECO:0000256" key="4">
    <source>
        <dbReference type="ARBA" id="ARBA00022723"/>
    </source>
</evidence>
<dbReference type="PANTHER" id="PTHR14738">
    <property type="entry name" value="ZINC FINGER CCCH DOMAIN-CONTAINING PROTEIN 14"/>
    <property type="match status" value="1"/>
</dbReference>
<organism evidence="12">
    <name type="scientific">Amblyomma aureolatum</name>
    <dbReference type="NCBI Taxonomy" id="187763"/>
    <lineage>
        <taxon>Eukaryota</taxon>
        <taxon>Metazoa</taxon>
        <taxon>Ecdysozoa</taxon>
        <taxon>Arthropoda</taxon>
        <taxon>Chelicerata</taxon>
        <taxon>Arachnida</taxon>
        <taxon>Acari</taxon>
        <taxon>Parasitiformes</taxon>
        <taxon>Ixodida</taxon>
        <taxon>Ixodoidea</taxon>
        <taxon>Ixodidae</taxon>
        <taxon>Amblyomminae</taxon>
        <taxon>Amblyomma</taxon>
    </lineage>
</organism>
<evidence type="ECO:0000256" key="1">
    <source>
        <dbReference type="ARBA" id="ARBA00004123"/>
    </source>
</evidence>
<dbReference type="FunFam" id="4.10.1000.30:FF:000001">
    <property type="entry name" value="Zinc finger CCCH domain-containing protein 14"/>
    <property type="match status" value="1"/>
</dbReference>
<dbReference type="Gene3D" id="4.10.1000.30">
    <property type="match status" value="2"/>
</dbReference>
<dbReference type="SMART" id="SM00356">
    <property type="entry name" value="ZnF_C3H1"/>
    <property type="match status" value="3"/>
</dbReference>
<evidence type="ECO:0000256" key="5">
    <source>
        <dbReference type="ARBA" id="ARBA00022737"/>
    </source>
</evidence>
<feature type="compositionally biased region" description="Acidic residues" evidence="10">
    <location>
        <begin position="237"/>
        <end position="246"/>
    </location>
</feature>
<evidence type="ECO:0000256" key="6">
    <source>
        <dbReference type="ARBA" id="ARBA00022771"/>
    </source>
</evidence>
<evidence type="ECO:0000256" key="2">
    <source>
        <dbReference type="ARBA" id="ARBA00008423"/>
    </source>
</evidence>
<dbReference type="Pfam" id="PF14608">
    <property type="entry name" value="zf-CCCH_2"/>
    <property type="match status" value="5"/>
</dbReference>
<keyword evidence="7 9" id="KW-0862">Zinc</keyword>
<keyword evidence="4 9" id="KW-0479">Metal-binding</keyword>
<dbReference type="InterPro" id="IPR043094">
    <property type="entry name" value="Nab2/ZC3H14_N_sf"/>
</dbReference>
<evidence type="ECO:0000256" key="9">
    <source>
        <dbReference type="PROSITE-ProRule" id="PRU00723"/>
    </source>
</evidence>
<comment type="subcellular location">
    <subcellularLocation>
        <location evidence="1">Nucleus</location>
    </subcellularLocation>
</comment>